<dbReference type="AlphaFoldDB" id="A0A679J1R7"/>
<reference evidence="1" key="1">
    <citation type="submission" date="2019-12" db="EMBL/GenBank/DDBJ databases">
        <authorList>
            <person name="Cremers G."/>
        </authorList>
    </citation>
    <scope>NUCLEOTIDE SEQUENCE</scope>
    <source>
        <strain evidence="1">Vvax</strain>
    </source>
</reference>
<organism evidence="1">
    <name type="scientific">Variovorax paradoxus</name>
    <dbReference type="NCBI Taxonomy" id="34073"/>
    <lineage>
        <taxon>Bacteria</taxon>
        <taxon>Pseudomonadati</taxon>
        <taxon>Pseudomonadota</taxon>
        <taxon>Betaproteobacteria</taxon>
        <taxon>Burkholderiales</taxon>
        <taxon>Comamonadaceae</taxon>
        <taxon>Variovorax</taxon>
    </lineage>
</organism>
<dbReference type="EMBL" id="LR743507">
    <property type="protein sequence ID" value="CAA2107249.1"/>
    <property type="molecule type" value="Genomic_DNA"/>
</dbReference>
<accession>A0A679J1R7</accession>
<sequence>MEHPLSSRTSYRFADPLAGGAHRMGVSSC</sequence>
<gene>
    <name evidence="1" type="ORF">VVAX_04142</name>
</gene>
<evidence type="ECO:0000313" key="1">
    <source>
        <dbReference type="EMBL" id="CAA2107249.1"/>
    </source>
</evidence>
<proteinExistence type="predicted"/>
<protein>
    <submittedName>
        <fullName evidence="1">Uncharacterized protein</fullName>
    </submittedName>
</protein>
<name>A0A679J1R7_VARPD</name>